<sequence length="301" mass="34286">MNRIAALLAVVLCALALGAQELNVNLTLNSDKVEGTNKQVFTTLENDLKDFMNSQQWTDMTFSDFERIDCNFMIIVNSYADDLMMCELQVQASRPVYNSSYTTTIFNFRDQDFNFTYKEFDPIEVNSSTYESNLTAVLAYYAYIIIGLDLDSYGSLGGSSMFTQAEQIVNMSQNRSNENEAKGWKAFDSNRNRYALVSNLNDSRFRPLREFFYTYHRQALDNMAANVDNGRAKIAAGLPVLRELNRENPNAILIISFLDAKNDELINIFKGHGTAEEKKSVNEILNDINPTASERYKEILE</sequence>
<name>A0A940DKQ4_9BACT</name>
<feature type="chain" id="PRO_5037968807" evidence="1">
    <location>
        <begin position="20"/>
        <end position="301"/>
    </location>
</feature>
<accession>A0A940DKQ4</accession>
<comment type="caution">
    <text evidence="2">The sequence shown here is derived from an EMBL/GenBank/DDBJ whole genome shotgun (WGS) entry which is preliminary data.</text>
</comment>
<dbReference type="AlphaFoldDB" id="A0A940DKQ4"/>
<gene>
    <name evidence="2" type="ORF">IAC51_08755</name>
</gene>
<reference evidence="2" key="2">
    <citation type="journal article" date="2021" name="PeerJ">
        <title>Extensive microbial diversity within the chicken gut microbiome revealed by metagenomics and culture.</title>
        <authorList>
            <person name="Gilroy R."/>
            <person name="Ravi A."/>
            <person name="Getino M."/>
            <person name="Pursley I."/>
            <person name="Horton D.L."/>
            <person name="Alikhan N.F."/>
            <person name="Baker D."/>
            <person name="Gharbi K."/>
            <person name="Hall N."/>
            <person name="Watson M."/>
            <person name="Adriaenssens E.M."/>
            <person name="Foster-Nyarko E."/>
            <person name="Jarju S."/>
            <person name="Secka A."/>
            <person name="Antonio M."/>
            <person name="Oren A."/>
            <person name="Chaudhuri R.R."/>
            <person name="La Ragione R."/>
            <person name="Hildebrand F."/>
            <person name="Pallen M.J."/>
        </authorList>
    </citation>
    <scope>NUCLEOTIDE SEQUENCE</scope>
    <source>
        <strain evidence="2">3924</strain>
    </source>
</reference>
<reference evidence="2" key="1">
    <citation type="submission" date="2020-10" db="EMBL/GenBank/DDBJ databases">
        <authorList>
            <person name="Gilroy R."/>
        </authorList>
    </citation>
    <scope>NUCLEOTIDE SEQUENCE</scope>
    <source>
        <strain evidence="2">3924</strain>
    </source>
</reference>
<feature type="signal peptide" evidence="1">
    <location>
        <begin position="1"/>
        <end position="19"/>
    </location>
</feature>
<organism evidence="2 3">
    <name type="scientific">Candidatus Aphodosoma intestinipullorum</name>
    <dbReference type="NCBI Taxonomy" id="2840674"/>
    <lineage>
        <taxon>Bacteria</taxon>
        <taxon>Pseudomonadati</taxon>
        <taxon>Bacteroidota</taxon>
        <taxon>Bacteroidia</taxon>
        <taxon>Bacteroidales</taxon>
        <taxon>Candidatus Aphodosoma</taxon>
    </lineage>
</organism>
<proteinExistence type="predicted"/>
<dbReference type="Pfam" id="PF16119">
    <property type="entry name" value="DUF4835"/>
    <property type="match status" value="1"/>
</dbReference>
<evidence type="ECO:0000313" key="2">
    <source>
        <dbReference type="EMBL" id="MBO8440720.1"/>
    </source>
</evidence>
<dbReference type="EMBL" id="JADIMV010000148">
    <property type="protein sequence ID" value="MBO8440720.1"/>
    <property type="molecule type" value="Genomic_DNA"/>
</dbReference>
<dbReference type="InterPro" id="IPR032274">
    <property type="entry name" value="DUF4835"/>
</dbReference>
<keyword evidence="1" id="KW-0732">Signal</keyword>
<protein>
    <submittedName>
        <fullName evidence="2">DUF4835 family protein</fullName>
    </submittedName>
</protein>
<evidence type="ECO:0000313" key="3">
    <source>
        <dbReference type="Proteomes" id="UP000712007"/>
    </source>
</evidence>
<evidence type="ECO:0000256" key="1">
    <source>
        <dbReference type="SAM" id="SignalP"/>
    </source>
</evidence>
<dbReference type="Proteomes" id="UP000712007">
    <property type="component" value="Unassembled WGS sequence"/>
</dbReference>